<evidence type="ECO:0000256" key="1">
    <source>
        <dbReference type="SAM" id="MobiDB-lite"/>
    </source>
</evidence>
<feature type="region of interest" description="Disordered" evidence="1">
    <location>
        <begin position="84"/>
        <end position="105"/>
    </location>
</feature>
<dbReference type="EMBL" id="MN740563">
    <property type="protein sequence ID" value="QHU33819.1"/>
    <property type="molecule type" value="Genomic_DNA"/>
</dbReference>
<reference evidence="3" key="1">
    <citation type="journal article" date="2020" name="Nature">
        <title>Giant virus diversity and host interactions through global metagenomics.</title>
        <authorList>
            <person name="Schulz F."/>
            <person name="Roux S."/>
            <person name="Paez-Espino D."/>
            <person name="Jungbluth S."/>
            <person name="Walsh D.A."/>
            <person name="Denef V.J."/>
            <person name="McMahon K.D."/>
            <person name="Konstantinidis K.T."/>
            <person name="Eloe-Fadrosh E.A."/>
            <person name="Kyrpides N.C."/>
            <person name="Woyke T."/>
        </authorList>
    </citation>
    <scope>NUCLEOTIDE SEQUENCE</scope>
    <source>
        <strain evidence="3">GVMAG-S-1016704-121</strain>
    </source>
</reference>
<keyword evidence="2" id="KW-0812">Transmembrane</keyword>
<organism evidence="3">
    <name type="scientific">viral metagenome</name>
    <dbReference type="NCBI Taxonomy" id="1070528"/>
    <lineage>
        <taxon>unclassified sequences</taxon>
        <taxon>metagenomes</taxon>
        <taxon>organismal metagenomes</taxon>
    </lineage>
</organism>
<name>A0A6C0LST7_9ZZZZ</name>
<proteinExistence type="predicted"/>
<feature type="compositionally biased region" description="Polar residues" evidence="1">
    <location>
        <begin position="94"/>
        <end position="105"/>
    </location>
</feature>
<feature type="transmembrane region" description="Helical" evidence="2">
    <location>
        <begin position="46"/>
        <end position="65"/>
    </location>
</feature>
<evidence type="ECO:0000256" key="2">
    <source>
        <dbReference type="SAM" id="Phobius"/>
    </source>
</evidence>
<dbReference type="AlphaFoldDB" id="A0A6C0LST7"/>
<evidence type="ECO:0000313" key="3">
    <source>
        <dbReference type="EMBL" id="QHU33819.1"/>
    </source>
</evidence>
<keyword evidence="2" id="KW-1133">Transmembrane helix</keyword>
<feature type="transmembrane region" description="Helical" evidence="2">
    <location>
        <begin position="20"/>
        <end position="39"/>
    </location>
</feature>
<sequence>MPPSTQLKQTVNVTSKRWWIQYSQGFIITAIIVIFLSAMTGNMRDIGIGAGVLALFIGIGLFASFRKYGVWATITSGPTLIFGSPPPPKEKQATMDSTFNLTSGY</sequence>
<keyword evidence="2" id="KW-0472">Membrane</keyword>
<protein>
    <submittedName>
        <fullName evidence="3">Uncharacterized protein</fullName>
    </submittedName>
</protein>
<accession>A0A6C0LST7</accession>